<accession>A0ABQ1GXY0</accession>
<proteinExistence type="predicted"/>
<organism evidence="1 2">
    <name type="scientific">Dyella nitratireducens</name>
    <dbReference type="NCBI Taxonomy" id="1849580"/>
    <lineage>
        <taxon>Bacteria</taxon>
        <taxon>Pseudomonadati</taxon>
        <taxon>Pseudomonadota</taxon>
        <taxon>Gammaproteobacteria</taxon>
        <taxon>Lysobacterales</taxon>
        <taxon>Rhodanobacteraceae</taxon>
        <taxon>Dyella</taxon>
    </lineage>
</organism>
<gene>
    <name evidence="1" type="ORF">GCM10010981_47630</name>
</gene>
<reference evidence="2" key="1">
    <citation type="journal article" date="2019" name="Int. J. Syst. Evol. Microbiol.">
        <title>The Global Catalogue of Microorganisms (GCM) 10K type strain sequencing project: providing services to taxonomists for standard genome sequencing and annotation.</title>
        <authorList>
            <consortium name="The Broad Institute Genomics Platform"/>
            <consortium name="The Broad Institute Genome Sequencing Center for Infectious Disease"/>
            <person name="Wu L."/>
            <person name="Ma J."/>
        </authorList>
    </citation>
    <scope>NUCLEOTIDE SEQUENCE [LARGE SCALE GENOMIC DNA]</scope>
    <source>
        <strain evidence="2">CGMCC 1.15439</strain>
    </source>
</reference>
<sequence>MTVGLALQQAKLASLSSRCPFRFNRLASSKAITQSFDFDHYPLASSLWIERMMPTRKFEGTGLESAFTQNAPQDRGDLLLRLISS</sequence>
<name>A0ABQ1GXY0_9GAMM</name>
<comment type="caution">
    <text evidence="1">The sequence shown here is derived from an EMBL/GenBank/DDBJ whole genome shotgun (WGS) entry which is preliminary data.</text>
</comment>
<evidence type="ECO:0000313" key="1">
    <source>
        <dbReference type="EMBL" id="GGA52655.1"/>
    </source>
</evidence>
<protein>
    <submittedName>
        <fullName evidence="1">Uncharacterized protein</fullName>
    </submittedName>
</protein>
<dbReference type="EMBL" id="BMJA01000008">
    <property type="protein sequence ID" value="GGA52655.1"/>
    <property type="molecule type" value="Genomic_DNA"/>
</dbReference>
<keyword evidence="2" id="KW-1185">Reference proteome</keyword>
<dbReference type="Proteomes" id="UP000620046">
    <property type="component" value="Unassembled WGS sequence"/>
</dbReference>
<evidence type="ECO:0000313" key="2">
    <source>
        <dbReference type="Proteomes" id="UP000620046"/>
    </source>
</evidence>